<dbReference type="InterPro" id="IPR001763">
    <property type="entry name" value="Rhodanese-like_dom"/>
</dbReference>
<keyword evidence="3" id="KW-0378">Hydrolase</keyword>
<keyword evidence="1" id="KW-0479">Metal-binding</keyword>
<dbReference type="GO" id="GO:0006749">
    <property type="term" value="P:glutathione metabolic process"/>
    <property type="evidence" value="ECO:0007669"/>
    <property type="project" value="InterPro"/>
</dbReference>
<reference evidence="3 4" key="1">
    <citation type="submission" date="2018-08" db="EMBL/GenBank/DDBJ databases">
        <title>Meiothermus cateniformans JCM 15151 genome sequencing project.</title>
        <authorList>
            <person name="Da Costa M.S."/>
            <person name="Albuquerque L."/>
            <person name="Raposo P."/>
            <person name="Froufe H.J.C."/>
            <person name="Barroso C.S."/>
            <person name="Egas C."/>
        </authorList>
    </citation>
    <scope>NUCLEOTIDE SEQUENCE [LARGE SCALE GENOMIC DNA]</scope>
    <source>
        <strain evidence="3 4">JCM 15151</strain>
    </source>
</reference>
<dbReference type="SUPFAM" id="SSF56281">
    <property type="entry name" value="Metallo-hydrolase/oxidoreductase"/>
    <property type="match status" value="1"/>
</dbReference>
<dbReference type="Gene3D" id="3.60.15.10">
    <property type="entry name" value="Ribonuclease Z/Hydroxyacylglutathione hydrolase-like"/>
    <property type="match status" value="1"/>
</dbReference>
<evidence type="ECO:0000256" key="1">
    <source>
        <dbReference type="ARBA" id="ARBA00022723"/>
    </source>
</evidence>
<dbReference type="SMART" id="SM00849">
    <property type="entry name" value="Lactamase_B"/>
    <property type="match status" value="1"/>
</dbReference>
<accession>A0A399E6K3</accession>
<sequence>MLFKHIYEEGLAQGSYFIGCQSQGTAIVVDPRRDIQVYLEEARKNGMKIAAVAETHIHADYLSGARELAKATGARLYLSDEGDENWKYKGLEGFDYQLVRDGDQIKLGNITLTVVHTPGHTPEHISFLVQDGAAASEPGFFLTGDFVFVGDVGRPDLLEEAAGIKGTAEPGARRMFKSLKEKFLTLPDYVQVWPGHGAGSACGKGLGAVASTTVGYERRFAWWADYLQKGDEEGFVKALLSGQPEAPYYFAQMKRLNRDGMPILGQLPQPQLLTPEQFQRRLSEGALLVDTRDKLAFAGGHLRGAINIPGGKSFSTWAGWLLPYERDLILLASPEQVGERVRQLIRIGLDRVVGYIPSLEGYAQGELETVPQVSAAQAKAMWEKGEATILDVRGADEYLAGHIPGALNIHAGRVMNNLQHIPQDRPVVVHCLGGDRSSTAISALMSAGFSNLFNLTGGIRAWQQEGFPVEKGPARELASV</sequence>
<dbReference type="AlphaFoldDB" id="A0A399E6K3"/>
<feature type="domain" description="Rhodanese" evidence="2">
    <location>
        <begin position="282"/>
        <end position="371"/>
    </location>
</feature>
<dbReference type="PROSITE" id="PS00380">
    <property type="entry name" value="RHODANESE_1"/>
    <property type="match status" value="1"/>
</dbReference>
<dbReference type="GO" id="GO:0046872">
    <property type="term" value="F:metal ion binding"/>
    <property type="evidence" value="ECO:0007669"/>
    <property type="project" value="UniProtKB-KW"/>
</dbReference>
<dbReference type="OrthoDB" id="9784009at2"/>
<dbReference type="Proteomes" id="UP000266089">
    <property type="component" value="Unassembled WGS sequence"/>
</dbReference>
<evidence type="ECO:0000259" key="2">
    <source>
        <dbReference type="PROSITE" id="PS50206"/>
    </source>
</evidence>
<dbReference type="GO" id="GO:0004416">
    <property type="term" value="F:hydroxyacylglutathione hydrolase activity"/>
    <property type="evidence" value="ECO:0007669"/>
    <property type="project" value="UniProtKB-EC"/>
</dbReference>
<dbReference type="CDD" id="cd00158">
    <property type="entry name" value="RHOD"/>
    <property type="match status" value="1"/>
</dbReference>
<dbReference type="RefSeq" id="WP_027886552.1">
    <property type="nucleotide sequence ID" value="NZ_JBHSXZ010000016.1"/>
</dbReference>
<dbReference type="SMART" id="SM00450">
    <property type="entry name" value="RHOD"/>
    <property type="match status" value="2"/>
</dbReference>
<dbReference type="InterPro" id="IPR001279">
    <property type="entry name" value="Metallo-B-lactamas"/>
</dbReference>
<dbReference type="InterPro" id="IPR001307">
    <property type="entry name" value="Thiosulphate_STrfase_CS"/>
</dbReference>
<dbReference type="InterPro" id="IPR044528">
    <property type="entry name" value="POD-like_MBL-fold"/>
</dbReference>
<dbReference type="EC" id="3.1.2.6" evidence="3"/>
<dbReference type="GO" id="GO:0004792">
    <property type="term" value="F:thiosulfate-cyanide sulfurtransferase activity"/>
    <property type="evidence" value="ECO:0007669"/>
    <property type="project" value="InterPro"/>
</dbReference>
<evidence type="ECO:0000313" key="3">
    <source>
        <dbReference type="EMBL" id="RIH80095.1"/>
    </source>
</evidence>
<dbReference type="SUPFAM" id="SSF52821">
    <property type="entry name" value="Rhodanese/Cell cycle control phosphatase"/>
    <property type="match status" value="2"/>
</dbReference>
<dbReference type="FunFam" id="3.60.15.10:FF:000030">
    <property type="entry name" value="Metallo-beta-lactamase family protein"/>
    <property type="match status" value="1"/>
</dbReference>
<feature type="domain" description="Rhodanese" evidence="2">
    <location>
        <begin position="383"/>
        <end position="471"/>
    </location>
</feature>
<protein>
    <submittedName>
        <fullName evidence="3">Hydroxyacylglutathione hydrolase GloC</fullName>
        <ecNumber evidence="3">3.1.2.6</ecNumber>
    </submittedName>
</protein>
<name>A0A399E6K3_9DEIN</name>
<dbReference type="PANTHER" id="PTHR43084">
    <property type="entry name" value="PERSULFIDE DIOXYGENASE ETHE1"/>
    <property type="match status" value="1"/>
</dbReference>
<dbReference type="Pfam" id="PF00753">
    <property type="entry name" value="Lactamase_B"/>
    <property type="match status" value="1"/>
</dbReference>
<dbReference type="EMBL" id="QWKX01000001">
    <property type="protein sequence ID" value="RIH80095.1"/>
    <property type="molecule type" value="Genomic_DNA"/>
</dbReference>
<dbReference type="PANTHER" id="PTHR43084:SF1">
    <property type="entry name" value="PERSULFIDE DIOXYGENASE ETHE1, MITOCHONDRIAL"/>
    <property type="match status" value="1"/>
</dbReference>
<gene>
    <name evidence="3" type="primary">gloC_1</name>
    <name evidence="3" type="ORF">Mcate_00066</name>
</gene>
<evidence type="ECO:0000313" key="4">
    <source>
        <dbReference type="Proteomes" id="UP000266089"/>
    </source>
</evidence>
<dbReference type="InterPro" id="IPR051682">
    <property type="entry name" value="Mito_Persulfide_Diox"/>
</dbReference>
<proteinExistence type="predicted"/>
<dbReference type="InterPro" id="IPR036873">
    <property type="entry name" value="Rhodanese-like_dom_sf"/>
</dbReference>
<organism evidence="3 4">
    <name type="scientific">Meiothermus taiwanensis</name>
    <dbReference type="NCBI Taxonomy" id="172827"/>
    <lineage>
        <taxon>Bacteria</taxon>
        <taxon>Thermotogati</taxon>
        <taxon>Deinococcota</taxon>
        <taxon>Deinococci</taxon>
        <taxon>Thermales</taxon>
        <taxon>Thermaceae</taxon>
        <taxon>Meiothermus</taxon>
    </lineage>
</organism>
<dbReference type="Pfam" id="PF00581">
    <property type="entry name" value="Rhodanese"/>
    <property type="match status" value="2"/>
</dbReference>
<dbReference type="InterPro" id="IPR036866">
    <property type="entry name" value="RibonucZ/Hydroxyglut_hydro"/>
</dbReference>
<dbReference type="PROSITE" id="PS50206">
    <property type="entry name" value="RHODANESE_3"/>
    <property type="match status" value="2"/>
</dbReference>
<dbReference type="GO" id="GO:0070813">
    <property type="term" value="P:hydrogen sulfide metabolic process"/>
    <property type="evidence" value="ECO:0007669"/>
    <property type="project" value="TreeGrafter"/>
</dbReference>
<dbReference type="GO" id="GO:0050313">
    <property type="term" value="F:sulfur dioxygenase activity"/>
    <property type="evidence" value="ECO:0007669"/>
    <property type="project" value="InterPro"/>
</dbReference>
<dbReference type="Gene3D" id="3.40.250.10">
    <property type="entry name" value="Rhodanese-like domain"/>
    <property type="match status" value="2"/>
</dbReference>
<comment type="caution">
    <text evidence="3">The sequence shown here is derived from an EMBL/GenBank/DDBJ whole genome shotgun (WGS) entry which is preliminary data.</text>
</comment>
<dbReference type="CDD" id="cd07724">
    <property type="entry name" value="POD-like_MBL-fold"/>
    <property type="match status" value="1"/>
</dbReference>